<keyword evidence="1" id="KW-0472">Membrane</keyword>
<evidence type="ECO:0000313" key="3">
    <source>
        <dbReference type="Proteomes" id="UP000288429"/>
    </source>
</evidence>
<evidence type="ECO:0000256" key="1">
    <source>
        <dbReference type="SAM" id="Phobius"/>
    </source>
</evidence>
<dbReference type="Proteomes" id="UP000288429">
    <property type="component" value="Unassembled WGS sequence"/>
</dbReference>
<feature type="transmembrane region" description="Helical" evidence="1">
    <location>
        <begin position="418"/>
        <end position="441"/>
    </location>
</feature>
<dbReference type="EMBL" id="NIZV01000007">
    <property type="protein sequence ID" value="RSM20244.1"/>
    <property type="molecule type" value="Genomic_DNA"/>
</dbReference>
<evidence type="ECO:0000313" key="2">
    <source>
        <dbReference type="EMBL" id="RSM20244.1"/>
    </source>
</evidence>
<sequence length="459" mass="51640">MHSSWFEYPISRPYPFRWFTPLTIVGGIVLAVVFTLINLGSSGFYLQSEFTPDPNGTISGGKQWFMKPPFSWEHNIEPKCEAKMLSVGDSFFTSALGFQYTVKSLESFNDSDPKSVKTFPTIPYMDNTLEDCYLDRVSLKLTKSDAVGSPTWWISWSSASSVDATAACSVMTQLGRVNVSLALQYTGITDHLYGYILEDNPRTNASIWWGTRLLNAYLAGAWEIMSLTQQVSDEKDDHYWAFGNIPYFRNLSQQDIRSLDFFSSDAWIASSRGRIENTNTKNFTFLFENPEHPVSPVAAEGLHYAKLLHSLVSIDLGNCQAPNLLLNDDDLKYAINAPDSPNRKSNQKLDYSNGTYYADMARYSKIPRPYTIYNRNLTFLNEAYDEFRPLTGKLGCKNSTIVAQYLCSVPQSKSTGTMILAIVLANLVFLQAAWTLLGLIAQGMLPNVDAQAMWKFKIS</sequence>
<keyword evidence="1" id="KW-1133">Transmembrane helix</keyword>
<proteinExistence type="predicted"/>
<protein>
    <submittedName>
        <fullName evidence="2">Uncharacterized protein</fullName>
    </submittedName>
</protein>
<keyword evidence="3" id="KW-1185">Reference proteome</keyword>
<organism evidence="2 3">
    <name type="scientific">Fusarium ambrosium</name>
    <dbReference type="NCBI Taxonomy" id="131363"/>
    <lineage>
        <taxon>Eukaryota</taxon>
        <taxon>Fungi</taxon>
        <taxon>Dikarya</taxon>
        <taxon>Ascomycota</taxon>
        <taxon>Pezizomycotina</taxon>
        <taxon>Sordariomycetes</taxon>
        <taxon>Hypocreomycetidae</taxon>
        <taxon>Hypocreales</taxon>
        <taxon>Nectriaceae</taxon>
        <taxon>Fusarium</taxon>
        <taxon>Fusarium solani species complex</taxon>
    </lineage>
</organism>
<name>A0A428V123_9HYPO</name>
<reference evidence="2 3" key="1">
    <citation type="submission" date="2017-06" db="EMBL/GenBank/DDBJ databases">
        <title>Cmopartive genomic analysis of Ambrosia Fusariam Clade fungi.</title>
        <authorList>
            <person name="Stajich J.E."/>
            <person name="Carrillo J."/>
            <person name="Kijimoto T."/>
            <person name="Eskalen A."/>
            <person name="O'Donnell K."/>
            <person name="Kasson M."/>
        </authorList>
    </citation>
    <scope>NUCLEOTIDE SEQUENCE [LARGE SCALE GENOMIC DNA]</scope>
    <source>
        <strain evidence="2 3">NRRL 20438</strain>
    </source>
</reference>
<accession>A0A428V123</accession>
<keyword evidence="1" id="KW-0812">Transmembrane</keyword>
<dbReference type="AlphaFoldDB" id="A0A428V123"/>
<feature type="transmembrane region" description="Helical" evidence="1">
    <location>
        <begin position="18"/>
        <end position="39"/>
    </location>
</feature>
<comment type="caution">
    <text evidence="2">The sequence shown here is derived from an EMBL/GenBank/DDBJ whole genome shotgun (WGS) entry which is preliminary data.</text>
</comment>
<gene>
    <name evidence="2" type="ORF">CDV31_001041</name>
</gene>